<dbReference type="InterPro" id="IPR007730">
    <property type="entry name" value="SPOR-like_dom"/>
</dbReference>
<evidence type="ECO:0000313" key="5">
    <source>
        <dbReference type="Proteomes" id="UP000553776"/>
    </source>
</evidence>
<keyword evidence="5" id="KW-1185">Reference proteome</keyword>
<gene>
    <name evidence="4" type="ORF">H7B90_13230</name>
</gene>
<comment type="caution">
    <text evidence="4">The sequence shown here is derived from an EMBL/GenBank/DDBJ whole genome shotgun (WGS) entry which is preliminary data.</text>
</comment>
<sequence>MQPKARMTFRFDGAPPARPEPERQREQARIPNRSEAEPIERKTLETPEPAAGPPTDDYYAWSSPYQDDIRALEEIIRQPAKASAEGNRRRAAESEGHSAREGRPAVREVEEDERGTESRDGRKTEVRGARASMEDGSRSARAGGTKEIEDRGDEETTIAGFGRRAYPAPAERSVREAPSGRMGRTIPFPGARRTDEPDPEEEIDDEGIPELEAEWGAATRYSRQEGPSWWRVIATVVGAIATGGLFGYLLLTLFTGEPLFPSSDPTGGAVPAAALPAGEASAPAATGAGAAGAAGNAGAGASAAKPPAAAETPPGKAGATEAAAAPGAAVYLLQYGVFRTEQSMNEAASQLSGKGLASASDASDGYRVYAGIASSKDEAEALADRLAGTEVYLKPVASPEIRLTGLKQAQSKANFLALGSELYAKIASFTSAALAGSGEDTGVQKIRTAHQLWLEAGKAAGEWEEPLAKAVQNETEQLNAAVSAINKYSDKPSEAHLWNAQSAAMKAALADLAIRSLAGQAG</sequence>
<feature type="region of interest" description="Disordered" evidence="1">
    <location>
        <begin position="283"/>
        <end position="319"/>
    </location>
</feature>
<dbReference type="GO" id="GO:0042834">
    <property type="term" value="F:peptidoglycan binding"/>
    <property type="evidence" value="ECO:0007669"/>
    <property type="project" value="InterPro"/>
</dbReference>
<feature type="region of interest" description="Disordered" evidence="1">
    <location>
        <begin position="1"/>
        <end position="204"/>
    </location>
</feature>
<feature type="compositionally biased region" description="Gly residues" evidence="1">
    <location>
        <begin position="289"/>
        <end position="298"/>
    </location>
</feature>
<feature type="compositionally biased region" description="Low complexity" evidence="1">
    <location>
        <begin position="299"/>
        <end position="319"/>
    </location>
</feature>
<evidence type="ECO:0000256" key="1">
    <source>
        <dbReference type="SAM" id="MobiDB-lite"/>
    </source>
</evidence>
<feature type="transmembrane region" description="Helical" evidence="2">
    <location>
        <begin position="229"/>
        <end position="251"/>
    </location>
</feature>
<reference evidence="4 5" key="1">
    <citation type="submission" date="2020-08" db="EMBL/GenBank/DDBJ databases">
        <title>Cohnella phylogeny.</title>
        <authorList>
            <person name="Dunlap C."/>
        </authorList>
    </citation>
    <scope>NUCLEOTIDE SEQUENCE [LARGE SCALE GENOMIC DNA]</scope>
    <source>
        <strain evidence="4 5">DSM 25239</strain>
    </source>
</reference>
<keyword evidence="2" id="KW-0812">Transmembrane</keyword>
<dbReference type="Pfam" id="PF05036">
    <property type="entry name" value="SPOR"/>
    <property type="match status" value="1"/>
</dbReference>
<keyword evidence="2" id="KW-0472">Membrane</keyword>
<feature type="compositionally biased region" description="Basic and acidic residues" evidence="1">
    <location>
        <begin position="86"/>
        <end position="108"/>
    </location>
</feature>
<accession>A0A841TZI7</accession>
<keyword evidence="2" id="KW-1133">Transmembrane helix</keyword>
<dbReference type="Proteomes" id="UP000553776">
    <property type="component" value="Unassembled WGS sequence"/>
</dbReference>
<feature type="compositionally biased region" description="Basic and acidic residues" evidence="1">
    <location>
        <begin position="19"/>
        <end position="45"/>
    </location>
</feature>
<dbReference type="EMBL" id="JACJVR010000052">
    <property type="protein sequence ID" value="MBB6692368.1"/>
    <property type="molecule type" value="Genomic_DNA"/>
</dbReference>
<proteinExistence type="predicted"/>
<evidence type="ECO:0000313" key="4">
    <source>
        <dbReference type="EMBL" id="MBB6692368.1"/>
    </source>
</evidence>
<evidence type="ECO:0000259" key="3">
    <source>
        <dbReference type="Pfam" id="PF05036"/>
    </source>
</evidence>
<feature type="domain" description="SPOR" evidence="3">
    <location>
        <begin position="330"/>
        <end position="389"/>
    </location>
</feature>
<dbReference type="SUPFAM" id="SSF110997">
    <property type="entry name" value="Sporulation related repeat"/>
    <property type="match status" value="1"/>
</dbReference>
<dbReference type="RefSeq" id="WP_185136357.1">
    <property type="nucleotide sequence ID" value="NZ_BORM01000009.1"/>
</dbReference>
<dbReference type="Gene3D" id="3.30.70.1070">
    <property type="entry name" value="Sporulation related repeat"/>
    <property type="match status" value="1"/>
</dbReference>
<protein>
    <submittedName>
        <fullName evidence="4">SPOR domain-containing protein</fullName>
    </submittedName>
</protein>
<feature type="compositionally biased region" description="Basic and acidic residues" evidence="1">
    <location>
        <begin position="115"/>
        <end position="149"/>
    </location>
</feature>
<dbReference type="AlphaFoldDB" id="A0A841TZI7"/>
<feature type="compositionally biased region" description="Basic and acidic residues" evidence="1">
    <location>
        <begin position="67"/>
        <end position="76"/>
    </location>
</feature>
<dbReference type="InterPro" id="IPR036680">
    <property type="entry name" value="SPOR-like_sf"/>
</dbReference>
<name>A0A841TZI7_9BACL</name>
<evidence type="ECO:0000256" key="2">
    <source>
        <dbReference type="SAM" id="Phobius"/>
    </source>
</evidence>
<organism evidence="4 5">
    <name type="scientific">Cohnella xylanilytica</name>
    <dbReference type="NCBI Taxonomy" id="557555"/>
    <lineage>
        <taxon>Bacteria</taxon>
        <taxon>Bacillati</taxon>
        <taxon>Bacillota</taxon>
        <taxon>Bacilli</taxon>
        <taxon>Bacillales</taxon>
        <taxon>Paenibacillaceae</taxon>
        <taxon>Cohnella</taxon>
    </lineage>
</organism>